<dbReference type="Gramene" id="mRNA:HanXRQr2_Chr03g0098381">
    <property type="protein sequence ID" value="mRNA:HanXRQr2_Chr03g0098381"/>
    <property type="gene ID" value="HanXRQr2_Chr03g0098381"/>
</dbReference>
<accession>A0A9K3NU91</accession>
<comment type="caution">
    <text evidence="4">The sequence shown here is derived from an EMBL/GenBank/DDBJ whole genome shotgun (WGS) entry which is preliminary data.</text>
</comment>
<dbReference type="AlphaFoldDB" id="A0A9K3NU91"/>
<feature type="coiled-coil region" evidence="1">
    <location>
        <begin position="514"/>
        <end position="590"/>
    </location>
</feature>
<dbReference type="Pfam" id="PF04195">
    <property type="entry name" value="Transposase_28"/>
    <property type="match status" value="1"/>
</dbReference>
<evidence type="ECO:0000313" key="5">
    <source>
        <dbReference type="Proteomes" id="UP000215914"/>
    </source>
</evidence>
<keyword evidence="1" id="KW-0175">Coiled coil</keyword>
<evidence type="ECO:0000256" key="2">
    <source>
        <dbReference type="SAM" id="MobiDB-lite"/>
    </source>
</evidence>
<dbReference type="PANTHER" id="PTHR31099">
    <property type="entry name" value="OS06G0165300 PROTEIN"/>
    <property type="match status" value="1"/>
</dbReference>
<feature type="region of interest" description="Disordered" evidence="2">
    <location>
        <begin position="269"/>
        <end position="367"/>
    </location>
</feature>
<reference evidence="4" key="1">
    <citation type="journal article" date="2017" name="Nature">
        <title>The sunflower genome provides insights into oil metabolism, flowering and Asterid evolution.</title>
        <authorList>
            <person name="Badouin H."/>
            <person name="Gouzy J."/>
            <person name="Grassa C.J."/>
            <person name="Murat F."/>
            <person name="Staton S.E."/>
            <person name="Cottret L."/>
            <person name="Lelandais-Briere C."/>
            <person name="Owens G.L."/>
            <person name="Carrere S."/>
            <person name="Mayjonade B."/>
            <person name="Legrand L."/>
            <person name="Gill N."/>
            <person name="Kane N.C."/>
            <person name="Bowers J.E."/>
            <person name="Hubner S."/>
            <person name="Bellec A."/>
            <person name="Berard A."/>
            <person name="Berges H."/>
            <person name="Blanchet N."/>
            <person name="Boniface M.C."/>
            <person name="Brunel D."/>
            <person name="Catrice O."/>
            <person name="Chaidir N."/>
            <person name="Claudel C."/>
            <person name="Donnadieu C."/>
            <person name="Faraut T."/>
            <person name="Fievet G."/>
            <person name="Helmstetter N."/>
            <person name="King M."/>
            <person name="Knapp S.J."/>
            <person name="Lai Z."/>
            <person name="Le Paslier M.C."/>
            <person name="Lippi Y."/>
            <person name="Lorenzon L."/>
            <person name="Mandel J.R."/>
            <person name="Marage G."/>
            <person name="Marchand G."/>
            <person name="Marquand E."/>
            <person name="Bret-Mestries E."/>
            <person name="Morien E."/>
            <person name="Nambeesan S."/>
            <person name="Nguyen T."/>
            <person name="Pegot-Espagnet P."/>
            <person name="Pouilly N."/>
            <person name="Raftis F."/>
            <person name="Sallet E."/>
            <person name="Schiex T."/>
            <person name="Thomas J."/>
            <person name="Vandecasteele C."/>
            <person name="Vares D."/>
            <person name="Vear F."/>
            <person name="Vautrin S."/>
            <person name="Crespi M."/>
            <person name="Mangin B."/>
            <person name="Burke J.M."/>
            <person name="Salse J."/>
            <person name="Munos S."/>
            <person name="Vincourt P."/>
            <person name="Rieseberg L.H."/>
            <person name="Langlade N.B."/>
        </authorList>
    </citation>
    <scope>NUCLEOTIDE SEQUENCE</scope>
    <source>
        <tissue evidence="4">Leaves</tissue>
    </source>
</reference>
<evidence type="ECO:0000313" key="4">
    <source>
        <dbReference type="EMBL" id="KAF5813442.1"/>
    </source>
</evidence>
<keyword evidence="5" id="KW-1185">Reference proteome</keyword>
<dbReference type="EMBL" id="MNCJ02000318">
    <property type="protein sequence ID" value="KAF5813442.1"/>
    <property type="molecule type" value="Genomic_DNA"/>
</dbReference>
<protein>
    <recommendedName>
        <fullName evidence="3">Transposase (putative) gypsy type domain-containing protein</fullName>
    </recommendedName>
</protein>
<sequence length="737" mass="80616">MPLEVCATKWTFFVVSIRSVLTVKDLKSFVEAYNIPDRFSPSLPGPSESAECTPDRIPIYTLAFSSCGVRYPLSAFKISLLRHFGVHFSQVHPLGLMRVVHFELSCAAISGEPSVPLFCMFYRLISDGDWFTFAKRQNNVSRPCYSFMPTSTYPKDWKCRFIFVSAAMLPDSPAPKDLDAAIEDVVPTLSAGETVQWKRMCDNPTRAFTFSEGMLAMGGLSPSYPVRPRAFFGKKEITLWRLLQGDSKDVKYVVDDEVDPRLNAEAKVARGSVQAGGSVALGGSEEDLSGGEESSPDPPPVHPSGPSDDEEVEIQLVRKRKSVSPHPAPAPRNIRQRLRSASGQKPPSSKAVSDLPPAGVKGSLSKHLKSSSLVSAPLLGSSREPIEIPTGPSPSRIRDKASEVGVARFSSAYELSSLRATGTSNPTFQEGLACRSPLAPLFADAIPTSYVPKWKVTSSSVIGTPEAARDFLSHVVPPSHKFVNSALRDDLFEDQYSMSLCESFFRGAGMLQRIDDLRKANEGLKAELKASQSVVAGLRGQVVDAERRLQEEKGAGAILERKERAWEQEMSSLIAENEELAAELKHMKEVGSVSQEQLNTMYADYGITSDDNQRLAGEKHWLITEGFGAFLTAVAQSEDFKNGLEEIYRAYRDVGYQAGLKDGYAYSAQGLGRKETPLYNSKAKKKLSKLNEEFGRKTPAVLAKILEHPMISIAELKALFSSVGPSSPPSLSEGDPQ</sequence>
<dbReference type="InterPro" id="IPR007321">
    <property type="entry name" value="Transposase_28"/>
</dbReference>
<feature type="domain" description="Transposase (putative) gypsy type" evidence="3">
    <location>
        <begin position="62"/>
        <end position="124"/>
    </location>
</feature>
<name>A0A9K3NU91_HELAN</name>
<dbReference type="PANTHER" id="PTHR31099:SF41">
    <property type="entry name" value="TRANSPOSASE (PUTATIVE), GYPSY TYPE-RELATED"/>
    <property type="match status" value="1"/>
</dbReference>
<feature type="compositionally biased region" description="Polar residues" evidence="2">
    <location>
        <begin position="339"/>
        <end position="351"/>
    </location>
</feature>
<feature type="region of interest" description="Disordered" evidence="2">
    <location>
        <begin position="382"/>
        <end position="401"/>
    </location>
</feature>
<evidence type="ECO:0000259" key="3">
    <source>
        <dbReference type="Pfam" id="PF04195"/>
    </source>
</evidence>
<gene>
    <name evidence="4" type="ORF">HanXRQr2_Chr03g0098381</name>
</gene>
<evidence type="ECO:0000256" key="1">
    <source>
        <dbReference type="SAM" id="Coils"/>
    </source>
</evidence>
<organism evidence="4 5">
    <name type="scientific">Helianthus annuus</name>
    <name type="common">Common sunflower</name>
    <dbReference type="NCBI Taxonomy" id="4232"/>
    <lineage>
        <taxon>Eukaryota</taxon>
        <taxon>Viridiplantae</taxon>
        <taxon>Streptophyta</taxon>
        <taxon>Embryophyta</taxon>
        <taxon>Tracheophyta</taxon>
        <taxon>Spermatophyta</taxon>
        <taxon>Magnoliopsida</taxon>
        <taxon>eudicotyledons</taxon>
        <taxon>Gunneridae</taxon>
        <taxon>Pentapetalae</taxon>
        <taxon>asterids</taxon>
        <taxon>campanulids</taxon>
        <taxon>Asterales</taxon>
        <taxon>Asteraceae</taxon>
        <taxon>Asteroideae</taxon>
        <taxon>Heliantheae alliance</taxon>
        <taxon>Heliantheae</taxon>
        <taxon>Helianthus</taxon>
    </lineage>
</organism>
<dbReference type="Proteomes" id="UP000215914">
    <property type="component" value="Unassembled WGS sequence"/>
</dbReference>
<proteinExistence type="predicted"/>
<reference evidence="4" key="2">
    <citation type="submission" date="2020-06" db="EMBL/GenBank/DDBJ databases">
        <title>Helianthus annuus Genome sequencing and assembly Release 2.</title>
        <authorList>
            <person name="Gouzy J."/>
            <person name="Langlade N."/>
            <person name="Munos S."/>
        </authorList>
    </citation>
    <scope>NUCLEOTIDE SEQUENCE</scope>
    <source>
        <tissue evidence="4">Leaves</tissue>
    </source>
</reference>